<evidence type="ECO:0000313" key="1">
    <source>
        <dbReference type="EMBL" id="CRL31398.1"/>
    </source>
</evidence>
<dbReference type="Proteomes" id="UP000053732">
    <property type="component" value="Unassembled WGS sequence"/>
</dbReference>
<dbReference type="AlphaFoldDB" id="A0A0G4PY51"/>
<accession>A0A0G4PY51</accession>
<gene>
    <name evidence="1" type="ORF">PCAMFM013_S3Jg000009</name>
</gene>
<name>A0A0G4PY51_PENC3</name>
<evidence type="ECO:0000313" key="2">
    <source>
        <dbReference type="Proteomes" id="UP000053732"/>
    </source>
</evidence>
<reference evidence="1 2" key="1">
    <citation type="journal article" date="2014" name="Nat. Commun.">
        <title>Multiple recent horizontal transfers of a large genomic region in cheese making fungi.</title>
        <authorList>
            <person name="Cheeseman K."/>
            <person name="Ropars J."/>
            <person name="Renault P."/>
            <person name="Dupont J."/>
            <person name="Gouzy J."/>
            <person name="Branca A."/>
            <person name="Abraham A.L."/>
            <person name="Ceppi M."/>
            <person name="Conseiller E."/>
            <person name="Debuchy R."/>
            <person name="Malagnac F."/>
            <person name="Goarin A."/>
            <person name="Silar P."/>
            <person name="Lacoste S."/>
            <person name="Sallet E."/>
            <person name="Bensimon A."/>
            <person name="Giraud T."/>
            <person name="Brygoo Y."/>
        </authorList>
    </citation>
    <scope>NUCLEOTIDE SEQUENCE [LARGE SCALE GENOMIC DNA]</scope>
    <source>
        <strain evidence="2">FM 013</strain>
    </source>
</reference>
<protein>
    <submittedName>
        <fullName evidence="1">Str. FM013</fullName>
    </submittedName>
</protein>
<keyword evidence="2" id="KW-1185">Reference proteome</keyword>
<sequence length="165" mass="18219">MTLLETAQNRVITQAETSSEGFSDIDQDVDAVLSEHPLEALPPLSSQGTAKDFHDHRRVYVYPASPDLLQCQDLFGAQSLCYKSSSNSPTPINYAGGNGKLRSSGFWLRESFNIQISHQPTQPTGHNLISSSRIMTEDTIAVRWLAFLTNHPFWVAGAGWCLGRP</sequence>
<dbReference type="EMBL" id="HG793312">
    <property type="protein sequence ID" value="CRL31398.1"/>
    <property type="molecule type" value="Genomic_DNA"/>
</dbReference>
<proteinExistence type="predicted"/>
<organism evidence="1 2">
    <name type="scientific">Penicillium camemberti (strain FM 013)</name>
    <dbReference type="NCBI Taxonomy" id="1429867"/>
    <lineage>
        <taxon>Eukaryota</taxon>
        <taxon>Fungi</taxon>
        <taxon>Dikarya</taxon>
        <taxon>Ascomycota</taxon>
        <taxon>Pezizomycotina</taxon>
        <taxon>Eurotiomycetes</taxon>
        <taxon>Eurotiomycetidae</taxon>
        <taxon>Eurotiales</taxon>
        <taxon>Aspergillaceae</taxon>
        <taxon>Penicillium</taxon>
    </lineage>
</organism>